<dbReference type="KEGG" id="blau:DQQ01_05345"/>
<feature type="transmembrane region" description="Helical" evidence="1">
    <location>
        <begin position="66"/>
        <end position="82"/>
    </location>
</feature>
<evidence type="ECO:0000313" key="3">
    <source>
        <dbReference type="Proteomes" id="UP000250003"/>
    </source>
</evidence>
<dbReference type="AlphaFoldDB" id="A0A2Z4U9G9"/>
<reference evidence="3" key="1">
    <citation type="submission" date="2018-06" db="EMBL/GenBank/DDBJ databases">
        <title>Description of Blautia argi sp. nov., a new anaerobic isolated from dog feces.</title>
        <authorList>
            <person name="Chang Y.-H."/>
            <person name="Paek J."/>
            <person name="Shin Y."/>
        </authorList>
    </citation>
    <scope>NUCLEOTIDE SEQUENCE [LARGE SCALE GENOMIC DNA]</scope>
    <source>
        <strain evidence="3">KCTC 15426</strain>
    </source>
</reference>
<evidence type="ECO:0000256" key="1">
    <source>
        <dbReference type="SAM" id="Phobius"/>
    </source>
</evidence>
<proteinExistence type="predicted"/>
<protein>
    <submittedName>
        <fullName evidence="2">Uncharacterized protein</fullName>
    </submittedName>
</protein>
<keyword evidence="1" id="KW-1133">Transmembrane helix</keyword>
<sequence>MKASRDKYSEILKYLAWTLVVIGIILILTGNTGGFGRKCVMTAMNISAFFCIFVEYILQKSDKKKSSLLAAIFLLINAIGMWI</sequence>
<feature type="transmembrane region" description="Helical" evidence="1">
    <location>
        <begin position="12"/>
        <end position="29"/>
    </location>
</feature>
<gene>
    <name evidence="2" type="ORF">DQQ01_05345</name>
</gene>
<accession>A0A2Z4U9G9</accession>
<feature type="transmembrane region" description="Helical" evidence="1">
    <location>
        <begin position="35"/>
        <end position="54"/>
    </location>
</feature>
<organism evidence="2 3">
    <name type="scientific">Blautia argi</name>
    <dbReference type="NCBI Taxonomy" id="1912897"/>
    <lineage>
        <taxon>Bacteria</taxon>
        <taxon>Bacillati</taxon>
        <taxon>Bacillota</taxon>
        <taxon>Clostridia</taxon>
        <taxon>Lachnospirales</taxon>
        <taxon>Lachnospiraceae</taxon>
        <taxon>Blautia</taxon>
    </lineage>
</organism>
<keyword evidence="1" id="KW-0812">Transmembrane</keyword>
<keyword evidence="1" id="KW-0472">Membrane</keyword>
<dbReference type="EMBL" id="CP030280">
    <property type="protein sequence ID" value="AWY97663.1"/>
    <property type="molecule type" value="Genomic_DNA"/>
</dbReference>
<name>A0A2Z4U9G9_9FIRM</name>
<dbReference type="Proteomes" id="UP000250003">
    <property type="component" value="Chromosome"/>
</dbReference>
<dbReference type="RefSeq" id="WP_111919013.1">
    <property type="nucleotide sequence ID" value="NZ_CAUWHR010000001.1"/>
</dbReference>
<keyword evidence="3" id="KW-1185">Reference proteome</keyword>
<evidence type="ECO:0000313" key="2">
    <source>
        <dbReference type="EMBL" id="AWY97663.1"/>
    </source>
</evidence>